<dbReference type="SUPFAM" id="SSF54427">
    <property type="entry name" value="NTF2-like"/>
    <property type="match status" value="1"/>
</dbReference>
<dbReference type="AlphaFoldDB" id="A0A930V097"/>
<organism evidence="2 3">
    <name type="scientific">Nocardioides acrostichi</name>
    <dbReference type="NCBI Taxonomy" id="2784339"/>
    <lineage>
        <taxon>Bacteria</taxon>
        <taxon>Bacillati</taxon>
        <taxon>Actinomycetota</taxon>
        <taxon>Actinomycetes</taxon>
        <taxon>Propionibacteriales</taxon>
        <taxon>Nocardioidaceae</taxon>
        <taxon>Nocardioides</taxon>
    </lineage>
</organism>
<dbReference type="Gene3D" id="3.10.450.50">
    <property type="match status" value="1"/>
</dbReference>
<name>A0A930V097_9ACTN</name>
<proteinExistence type="predicted"/>
<evidence type="ECO:0000259" key="1">
    <source>
        <dbReference type="Pfam" id="PF12680"/>
    </source>
</evidence>
<protein>
    <submittedName>
        <fullName evidence="2">Nuclear transport factor 2 family protein</fullName>
    </submittedName>
</protein>
<accession>A0A930V097</accession>
<gene>
    <name evidence="2" type="ORF">ISG29_16695</name>
</gene>
<evidence type="ECO:0000313" key="2">
    <source>
        <dbReference type="EMBL" id="MBF4163331.1"/>
    </source>
</evidence>
<evidence type="ECO:0000313" key="3">
    <source>
        <dbReference type="Proteomes" id="UP000656804"/>
    </source>
</evidence>
<dbReference type="InterPro" id="IPR032710">
    <property type="entry name" value="NTF2-like_dom_sf"/>
</dbReference>
<dbReference type="InterPro" id="IPR037401">
    <property type="entry name" value="SnoaL-like"/>
</dbReference>
<dbReference type="Proteomes" id="UP000656804">
    <property type="component" value="Unassembled WGS sequence"/>
</dbReference>
<reference evidence="2" key="1">
    <citation type="submission" date="2020-11" db="EMBL/GenBank/DDBJ databases">
        <title>Nocardioides sp. CBS4Y-1, whole genome shotgun sequence.</title>
        <authorList>
            <person name="Tuo L."/>
        </authorList>
    </citation>
    <scope>NUCLEOTIDE SEQUENCE</scope>
    <source>
        <strain evidence="2">CBS4Y-1</strain>
    </source>
</reference>
<comment type="caution">
    <text evidence="2">The sequence shown here is derived from an EMBL/GenBank/DDBJ whole genome shotgun (WGS) entry which is preliminary data.</text>
</comment>
<dbReference type="EMBL" id="JADIVZ010000011">
    <property type="protein sequence ID" value="MBF4163331.1"/>
    <property type="molecule type" value="Genomic_DNA"/>
</dbReference>
<dbReference type="Pfam" id="PF12680">
    <property type="entry name" value="SnoaL_2"/>
    <property type="match status" value="1"/>
</dbReference>
<sequence>MVHTMSEPIAVAALREFWRACEARDWPGLAATLARDVVYTVPQTRERVRGRDAYVRFNAEYPGDWHLVITRLVGDERSAVSFTSFTIGEETMTGVCAVEVDDDGLLVSLEDWWPEPYEPPAGRSHLVERF</sequence>
<feature type="domain" description="SnoaL-like" evidence="1">
    <location>
        <begin position="15"/>
        <end position="107"/>
    </location>
</feature>
<keyword evidence="3" id="KW-1185">Reference proteome</keyword>